<dbReference type="Pfam" id="PF12911">
    <property type="entry name" value="OppC_N"/>
    <property type="match status" value="1"/>
</dbReference>
<comment type="similarity">
    <text evidence="9">Belongs to the binding-protein-dependent transport system permease family.</text>
</comment>
<dbReference type="InterPro" id="IPR050366">
    <property type="entry name" value="BP-dependent_transpt_permease"/>
</dbReference>
<dbReference type="RefSeq" id="WP_254738704.1">
    <property type="nucleotide sequence ID" value="NZ_JANCLU010000002.1"/>
</dbReference>
<dbReference type="Proteomes" id="UP001205890">
    <property type="component" value="Unassembled WGS sequence"/>
</dbReference>
<evidence type="ECO:0000256" key="3">
    <source>
        <dbReference type="ARBA" id="ARBA00022475"/>
    </source>
</evidence>
<proteinExistence type="inferred from homology"/>
<evidence type="ECO:0000256" key="6">
    <source>
        <dbReference type="ARBA" id="ARBA00022927"/>
    </source>
</evidence>
<feature type="transmembrane region" description="Helical" evidence="9">
    <location>
        <begin position="144"/>
        <end position="161"/>
    </location>
</feature>
<dbReference type="Gene3D" id="1.10.3720.10">
    <property type="entry name" value="MetI-like"/>
    <property type="match status" value="1"/>
</dbReference>
<name>A0ABT1L7Y2_9HYPH</name>
<keyword evidence="4 9" id="KW-0812">Transmembrane</keyword>
<dbReference type="EMBL" id="JANCLU010000002">
    <property type="protein sequence ID" value="MCP8937579.1"/>
    <property type="molecule type" value="Genomic_DNA"/>
</dbReference>
<comment type="caution">
    <text evidence="11">The sequence shown here is derived from an EMBL/GenBank/DDBJ whole genome shotgun (WGS) entry which is preliminary data.</text>
</comment>
<dbReference type="InterPro" id="IPR035906">
    <property type="entry name" value="MetI-like_sf"/>
</dbReference>
<keyword evidence="5" id="KW-0571">Peptide transport</keyword>
<keyword evidence="8 9" id="KW-0472">Membrane</keyword>
<keyword evidence="6" id="KW-0653">Protein transport</keyword>
<keyword evidence="7 9" id="KW-1133">Transmembrane helix</keyword>
<feature type="transmembrane region" description="Helical" evidence="9">
    <location>
        <begin position="19"/>
        <end position="40"/>
    </location>
</feature>
<keyword evidence="2 9" id="KW-0813">Transport</keyword>
<evidence type="ECO:0000256" key="2">
    <source>
        <dbReference type="ARBA" id="ARBA00022448"/>
    </source>
</evidence>
<feature type="transmembrane region" description="Helical" evidence="9">
    <location>
        <begin position="245"/>
        <end position="264"/>
    </location>
</feature>
<feature type="transmembrane region" description="Helical" evidence="9">
    <location>
        <begin position="192"/>
        <end position="225"/>
    </location>
</feature>
<evidence type="ECO:0000256" key="5">
    <source>
        <dbReference type="ARBA" id="ARBA00022856"/>
    </source>
</evidence>
<sequence>MADIAAAPRRRRRRPNLHLLVGGSLLGLFVALAVLGPTLAPYDPMAQDLFATMEPPTAAHWLGADQVGRDILSRIMAGTRYTLSIALASVAAAALIGVALGSIAGHFGGRVDRAVTGFVDLLLTIPNLVLAIAIASAVGSSPTGLTVAIAASFVPSIARLVRSRVLELREEDFVNAAVTIGMSPWRVLARHVLPNAISVIVVETSLLAGQAVLVGSALGFLGLGVQPPAPEWGAMLGASREALEIAPHLVMAPGLAISLLVFAFNTFGDGLRDRFDPNMQQR</sequence>
<evidence type="ECO:0000256" key="9">
    <source>
        <dbReference type="RuleBase" id="RU363032"/>
    </source>
</evidence>
<dbReference type="Pfam" id="PF00528">
    <property type="entry name" value="BPD_transp_1"/>
    <property type="match status" value="1"/>
</dbReference>
<evidence type="ECO:0000313" key="12">
    <source>
        <dbReference type="Proteomes" id="UP001205890"/>
    </source>
</evidence>
<accession>A0ABT1L7Y2</accession>
<comment type="subcellular location">
    <subcellularLocation>
        <location evidence="1 9">Cell membrane</location>
        <topology evidence="1 9">Multi-pass membrane protein</topology>
    </subcellularLocation>
</comment>
<evidence type="ECO:0000256" key="4">
    <source>
        <dbReference type="ARBA" id="ARBA00022692"/>
    </source>
</evidence>
<dbReference type="SUPFAM" id="SSF161098">
    <property type="entry name" value="MetI-like"/>
    <property type="match status" value="1"/>
</dbReference>
<evidence type="ECO:0000256" key="1">
    <source>
        <dbReference type="ARBA" id="ARBA00004651"/>
    </source>
</evidence>
<evidence type="ECO:0000256" key="7">
    <source>
        <dbReference type="ARBA" id="ARBA00022989"/>
    </source>
</evidence>
<dbReference type="CDD" id="cd06261">
    <property type="entry name" value="TM_PBP2"/>
    <property type="match status" value="1"/>
</dbReference>
<dbReference type="PANTHER" id="PTHR43386">
    <property type="entry name" value="OLIGOPEPTIDE TRANSPORT SYSTEM PERMEASE PROTEIN APPC"/>
    <property type="match status" value="1"/>
</dbReference>
<evidence type="ECO:0000256" key="8">
    <source>
        <dbReference type="ARBA" id="ARBA00023136"/>
    </source>
</evidence>
<protein>
    <submittedName>
        <fullName evidence="11">ABC transporter permease</fullName>
    </submittedName>
</protein>
<dbReference type="InterPro" id="IPR025966">
    <property type="entry name" value="OppC_N"/>
</dbReference>
<feature type="transmembrane region" description="Helical" evidence="9">
    <location>
        <begin position="115"/>
        <end position="138"/>
    </location>
</feature>
<keyword evidence="12" id="KW-1185">Reference proteome</keyword>
<reference evidence="11 12" key="1">
    <citation type="submission" date="2022-07" db="EMBL/GenBank/DDBJ databases">
        <authorList>
            <person name="Li W.-J."/>
            <person name="Deng Q.-Q."/>
        </authorList>
    </citation>
    <scope>NUCLEOTIDE SEQUENCE [LARGE SCALE GENOMIC DNA]</scope>
    <source>
        <strain evidence="11 12">SYSU M60028</strain>
    </source>
</reference>
<dbReference type="PROSITE" id="PS50928">
    <property type="entry name" value="ABC_TM1"/>
    <property type="match status" value="1"/>
</dbReference>
<feature type="transmembrane region" description="Helical" evidence="9">
    <location>
        <begin position="81"/>
        <end position="103"/>
    </location>
</feature>
<keyword evidence="3" id="KW-1003">Cell membrane</keyword>
<feature type="domain" description="ABC transmembrane type-1" evidence="10">
    <location>
        <begin position="79"/>
        <end position="268"/>
    </location>
</feature>
<evidence type="ECO:0000259" key="10">
    <source>
        <dbReference type="PROSITE" id="PS50928"/>
    </source>
</evidence>
<dbReference type="InterPro" id="IPR000515">
    <property type="entry name" value="MetI-like"/>
</dbReference>
<evidence type="ECO:0000313" key="11">
    <source>
        <dbReference type="EMBL" id="MCP8937579.1"/>
    </source>
</evidence>
<dbReference type="PANTHER" id="PTHR43386:SF1">
    <property type="entry name" value="D,D-DIPEPTIDE TRANSPORT SYSTEM PERMEASE PROTEIN DDPC-RELATED"/>
    <property type="match status" value="1"/>
</dbReference>
<gene>
    <name evidence="11" type="ORF">NK718_03555</name>
</gene>
<organism evidence="11 12">
    <name type="scientific">Alsobacter ponti</name>
    <dbReference type="NCBI Taxonomy" id="2962936"/>
    <lineage>
        <taxon>Bacteria</taxon>
        <taxon>Pseudomonadati</taxon>
        <taxon>Pseudomonadota</taxon>
        <taxon>Alphaproteobacteria</taxon>
        <taxon>Hyphomicrobiales</taxon>
        <taxon>Alsobacteraceae</taxon>
        <taxon>Alsobacter</taxon>
    </lineage>
</organism>